<protein>
    <recommendedName>
        <fullName evidence="8">MLO-like protein</fullName>
    </recommendedName>
</protein>
<dbReference type="PANTHER" id="PTHR31942">
    <property type="entry name" value="MLO-LIKE PROTEIN 1"/>
    <property type="match status" value="1"/>
</dbReference>
<feature type="transmembrane region" description="Helical" evidence="10">
    <location>
        <begin position="63"/>
        <end position="80"/>
    </location>
</feature>
<comment type="domain">
    <text evidence="8">The C-terminus contains a calmodulin-binding domain, which binds calmodulin in a calcium-dependent fashion.</text>
</comment>
<keyword evidence="12" id="KW-1185">Reference proteome</keyword>
<comment type="similarity">
    <text evidence="2 8">Belongs to the MLO family.</text>
</comment>
<comment type="caution">
    <text evidence="11">The sequence shown here is derived from an EMBL/GenBank/DDBJ whole genome shotgun (WGS) entry which is preliminary data.</text>
</comment>
<feature type="transmembrane region" description="Helical" evidence="10">
    <location>
        <begin position="169"/>
        <end position="193"/>
    </location>
</feature>
<dbReference type="GO" id="GO:0006952">
    <property type="term" value="P:defense response"/>
    <property type="evidence" value="ECO:0007669"/>
    <property type="project" value="UniProtKB-KW"/>
</dbReference>
<evidence type="ECO:0000256" key="3">
    <source>
        <dbReference type="ARBA" id="ARBA00022692"/>
    </source>
</evidence>
<evidence type="ECO:0000256" key="10">
    <source>
        <dbReference type="SAM" id="Phobius"/>
    </source>
</evidence>
<sequence length="524" mass="60155">MVVEGGSTTGQSLEFMPTWALGTVIFVFIFMGLAIEHAFHIASHWLKEHRKTALYEAVEKLKAGLMLLGLMSLILVVTQREISKICIPNKVANSMLPCHKITEETTQTTEAYEPHYDASPQFEPQAFEYNMVPPQRRLLASTSATFNSSGHCASKGMTSFISEQGVNQLSTFICVLAIMQIVYSVATMCLGSAKMRSWKAWEKETQTLDYLVTNDPNRFRFTRQTTFGQRHMNDLIDTPILLWIKCFFRQFFHSVAKIDYFTLRHGFISAHLSTNNSFNFRKYIQRSLEDDFKVVVGVSPLMWFIFVILMLVDIHGWHTYLWVSLVPLVIVLVLGTKLQVIVARMALQLKEQNKVIIGAPLVTPNDDLFWFRNPQFVLTLVHYILFVNAFEFAFFIWVTLQFGINSCFHETTTIVVTRVILAVVVQVICSYITLPLYALVTQMGSQFKSAVLEDQTRLMIKQWHREVKEKRKKTQTPPDSPISNTVALMNSIETNQHQRTPTLDQFTPHRTKSTNEIVEEIQQE</sequence>
<evidence type="ECO:0000256" key="6">
    <source>
        <dbReference type="ARBA" id="ARBA00023136"/>
    </source>
</evidence>
<feature type="transmembrane region" description="Helical" evidence="10">
    <location>
        <begin position="20"/>
        <end position="42"/>
    </location>
</feature>
<evidence type="ECO:0000256" key="2">
    <source>
        <dbReference type="ARBA" id="ARBA00006574"/>
    </source>
</evidence>
<keyword evidence="8" id="KW-0112">Calmodulin-binding</keyword>
<keyword evidence="7 8" id="KW-0568">Pathogenesis-related protein</keyword>
<evidence type="ECO:0000313" key="11">
    <source>
        <dbReference type="EMBL" id="KAJ9555593.1"/>
    </source>
</evidence>
<dbReference type="AlphaFoldDB" id="A0AA38TRX7"/>
<keyword evidence="3 8" id="KW-0812">Transmembrane</keyword>
<feature type="transmembrane region" description="Helical" evidence="10">
    <location>
        <begin position="320"/>
        <end position="342"/>
    </location>
</feature>
<feature type="region of interest" description="Disordered" evidence="9">
    <location>
        <begin position="497"/>
        <end position="524"/>
    </location>
</feature>
<organism evidence="11 12">
    <name type="scientific">Centaurea solstitialis</name>
    <name type="common">yellow star-thistle</name>
    <dbReference type="NCBI Taxonomy" id="347529"/>
    <lineage>
        <taxon>Eukaryota</taxon>
        <taxon>Viridiplantae</taxon>
        <taxon>Streptophyta</taxon>
        <taxon>Embryophyta</taxon>
        <taxon>Tracheophyta</taxon>
        <taxon>Spermatophyta</taxon>
        <taxon>Magnoliopsida</taxon>
        <taxon>eudicotyledons</taxon>
        <taxon>Gunneridae</taxon>
        <taxon>Pentapetalae</taxon>
        <taxon>asterids</taxon>
        <taxon>campanulids</taxon>
        <taxon>Asterales</taxon>
        <taxon>Asteraceae</taxon>
        <taxon>Carduoideae</taxon>
        <taxon>Cardueae</taxon>
        <taxon>Centaureinae</taxon>
        <taxon>Centaurea</taxon>
    </lineage>
</organism>
<comment type="function">
    <text evidence="8">May be involved in modulation of pathogen defense and leaf cell death.</text>
</comment>
<dbReference type="InterPro" id="IPR004326">
    <property type="entry name" value="Mlo"/>
</dbReference>
<evidence type="ECO:0000313" key="12">
    <source>
        <dbReference type="Proteomes" id="UP001172457"/>
    </source>
</evidence>
<feature type="transmembrane region" description="Helical" evidence="10">
    <location>
        <begin position="376"/>
        <end position="399"/>
    </location>
</feature>
<keyword evidence="4 8" id="KW-0611">Plant defense</keyword>
<dbReference type="PANTHER" id="PTHR31942:SF89">
    <property type="entry name" value="MLO-LIKE PROTEIN 3"/>
    <property type="match status" value="1"/>
</dbReference>
<evidence type="ECO:0000256" key="7">
    <source>
        <dbReference type="ARBA" id="ARBA00023265"/>
    </source>
</evidence>
<gene>
    <name evidence="8" type="primary">MLO</name>
    <name evidence="11" type="ORF">OSB04_010207</name>
</gene>
<dbReference type="GO" id="GO:0005516">
    <property type="term" value="F:calmodulin binding"/>
    <property type="evidence" value="ECO:0007669"/>
    <property type="project" value="UniProtKB-KW"/>
</dbReference>
<proteinExistence type="inferred from homology"/>
<keyword evidence="5 8" id="KW-1133">Transmembrane helix</keyword>
<feature type="transmembrane region" description="Helical" evidence="10">
    <location>
        <begin position="292"/>
        <end position="314"/>
    </location>
</feature>
<accession>A0AA38TRX7</accession>
<dbReference type="Proteomes" id="UP001172457">
    <property type="component" value="Chromosome 3"/>
</dbReference>
<name>A0AA38TRX7_9ASTR</name>
<reference evidence="11" key="1">
    <citation type="submission" date="2023-03" db="EMBL/GenBank/DDBJ databases">
        <title>Chromosome-scale reference genome and RAD-based genetic map of yellow starthistle (Centaurea solstitialis) reveal putative structural variation and QTLs associated with invader traits.</title>
        <authorList>
            <person name="Reatini B."/>
            <person name="Cang F.A."/>
            <person name="Jiang Q."/>
            <person name="Mckibben M.T.W."/>
            <person name="Barker M.S."/>
            <person name="Rieseberg L.H."/>
            <person name="Dlugosch K.M."/>
        </authorList>
    </citation>
    <scope>NUCLEOTIDE SEQUENCE</scope>
    <source>
        <strain evidence="11">CAN-66</strain>
        <tissue evidence="11">Leaf</tissue>
    </source>
</reference>
<evidence type="ECO:0000256" key="5">
    <source>
        <dbReference type="ARBA" id="ARBA00022989"/>
    </source>
</evidence>
<dbReference type="Pfam" id="PF03094">
    <property type="entry name" value="Mlo"/>
    <property type="match status" value="1"/>
</dbReference>
<comment type="subcellular location">
    <subcellularLocation>
        <location evidence="1 8">Membrane</location>
        <topology evidence="1 8">Multi-pass membrane protein</topology>
    </subcellularLocation>
</comment>
<feature type="transmembrane region" description="Helical" evidence="10">
    <location>
        <begin position="419"/>
        <end position="440"/>
    </location>
</feature>
<evidence type="ECO:0000256" key="8">
    <source>
        <dbReference type="RuleBase" id="RU280816"/>
    </source>
</evidence>
<dbReference type="GO" id="GO:0016020">
    <property type="term" value="C:membrane"/>
    <property type="evidence" value="ECO:0007669"/>
    <property type="project" value="UniProtKB-SubCell"/>
</dbReference>
<evidence type="ECO:0000256" key="4">
    <source>
        <dbReference type="ARBA" id="ARBA00022821"/>
    </source>
</evidence>
<evidence type="ECO:0000256" key="9">
    <source>
        <dbReference type="SAM" id="MobiDB-lite"/>
    </source>
</evidence>
<keyword evidence="6 8" id="KW-0472">Membrane</keyword>
<dbReference type="EMBL" id="JARYMX010000003">
    <property type="protein sequence ID" value="KAJ9555593.1"/>
    <property type="molecule type" value="Genomic_DNA"/>
</dbReference>
<evidence type="ECO:0000256" key="1">
    <source>
        <dbReference type="ARBA" id="ARBA00004141"/>
    </source>
</evidence>